<comment type="caution">
    <text evidence="8">The sequence shown here is derived from an EMBL/GenBank/DDBJ whole genome shotgun (WGS) entry which is preliminary data.</text>
</comment>
<dbReference type="InterPro" id="IPR046357">
    <property type="entry name" value="PPIase_dom_sf"/>
</dbReference>
<dbReference type="Gene3D" id="2.30.42.10">
    <property type="match status" value="1"/>
</dbReference>
<feature type="domain" description="PPIase FKBP-type" evidence="5">
    <location>
        <begin position="307"/>
        <end position="399"/>
    </location>
</feature>
<dbReference type="Gene3D" id="3.10.50.40">
    <property type="match status" value="1"/>
</dbReference>
<dbReference type="SUPFAM" id="SSF50156">
    <property type="entry name" value="PDZ domain-like"/>
    <property type="match status" value="1"/>
</dbReference>
<proteinExistence type="predicted"/>
<dbReference type="SMART" id="SM00318">
    <property type="entry name" value="SNc"/>
    <property type="match status" value="1"/>
</dbReference>
<evidence type="ECO:0000256" key="1">
    <source>
        <dbReference type="ARBA" id="ARBA00022722"/>
    </source>
</evidence>
<dbReference type="PANTHER" id="PTHR12302:SF3">
    <property type="entry name" value="SERINE_THREONINE-PROTEIN KINASE 31"/>
    <property type="match status" value="1"/>
</dbReference>
<dbReference type="InterPro" id="IPR001179">
    <property type="entry name" value="PPIase_FKBP_dom"/>
</dbReference>
<dbReference type="GO" id="GO:0004519">
    <property type="term" value="F:endonuclease activity"/>
    <property type="evidence" value="ECO:0007669"/>
    <property type="project" value="UniProtKB-KW"/>
</dbReference>
<sequence>MSPIETSMISSRSLSMPIAFLMIISVLVSTGCMKDSYMGDNEEMPEPEEDIVEYGFNLGVLTNNHFVARGYDTDFILVVENTGSQSDTYNISVESSDNEIVSVIIEEGYGQIEVDGENVIPFIVNVRLTPYFNSTEGEISTVLKATSQNSNATSQVSLNINTNGTFRNMTQIGDSVSVHYAGILALNGNFFDSSMEEIWDNYPYRRTGVTDDYRHTDPLSASNIGCFYNSTNDGVIFSFVSPDLSSGQAGLETGMEVISINDQEVKNRDDYFDIVNLTFANQTINVTVVNSTTSNLDIYHVNLSDMGDFYSEYYPPYYYTWMDGKGFMGINVEDKQELSSENCNGARQMIPGFDTKMVGMYEGQTLSVRIPAKDAYGEFGSSDLAGQDLIFEIEMLEITFRPMVVEEPTDNTTLTQDYNMTVTDVIDGDTFYLGNGDKIRMLGINTPESGRPYAQEATDFLTNMILGKEVTLVNDSKNDDVDSYGRLLAHVYVNDTFVNYEIIKAGYAFWYPYTSGTDFDTEYEAAQNDASNNKVGLWTESSYNLTIDYIEYNPEGEEADGEYLVLTNHENYNVTMVGWFLQDEAAQTAYEFNLTIESNTTIRIYTGSGTDNSTTIFWGWHQGIWNNSGDFAILQDENGYMVDSYRYN</sequence>
<dbReference type="InterPro" id="IPR036034">
    <property type="entry name" value="PDZ_sf"/>
</dbReference>
<dbReference type="EC" id="5.2.1.8" evidence="4"/>
<gene>
    <name evidence="8" type="ORF">EYQ70_03565</name>
</gene>
<keyword evidence="3" id="KW-0378">Hydrolase</keyword>
<evidence type="ECO:0000313" key="8">
    <source>
        <dbReference type="EMBL" id="HIF37465.1"/>
    </source>
</evidence>
<evidence type="ECO:0000313" key="9">
    <source>
        <dbReference type="Proteomes" id="UP000585802"/>
    </source>
</evidence>
<dbReference type="EMBL" id="DUCX01000057">
    <property type="protein sequence ID" value="HIF37465.1"/>
    <property type="molecule type" value="Genomic_DNA"/>
</dbReference>
<dbReference type="InterPro" id="IPR016071">
    <property type="entry name" value="Staphylococal_nuclease_OB-fold"/>
</dbReference>
<reference evidence="9" key="1">
    <citation type="journal article" date="2019" name="bioRxiv">
        <title>Genome diversification in globally distributed novel marine Proteobacteria is linked to environmental adaptation.</title>
        <authorList>
            <person name="Zhou Z."/>
            <person name="Tran P.Q."/>
            <person name="Kieft K."/>
            <person name="Anantharaman K."/>
        </authorList>
    </citation>
    <scope>NUCLEOTIDE SEQUENCE [LARGE SCALE GENOMIC DNA]</scope>
</reference>
<accession>A0A7J4GS70</accession>
<dbReference type="GO" id="GO:0016787">
    <property type="term" value="F:hydrolase activity"/>
    <property type="evidence" value="ECO:0007669"/>
    <property type="project" value="UniProtKB-KW"/>
</dbReference>
<evidence type="ECO:0000256" key="2">
    <source>
        <dbReference type="ARBA" id="ARBA00022759"/>
    </source>
</evidence>
<evidence type="ECO:0000256" key="4">
    <source>
        <dbReference type="PROSITE-ProRule" id="PRU00277"/>
    </source>
</evidence>
<keyword evidence="1" id="KW-0540">Nuclease</keyword>
<dbReference type="Pfam" id="PF00565">
    <property type="entry name" value="SNase"/>
    <property type="match status" value="1"/>
</dbReference>
<evidence type="ECO:0000256" key="3">
    <source>
        <dbReference type="ARBA" id="ARBA00022801"/>
    </source>
</evidence>
<organism evidence="8 9">
    <name type="scientific">Marine Group III euryarchaeote</name>
    <dbReference type="NCBI Taxonomy" id="2173149"/>
    <lineage>
        <taxon>Archaea</taxon>
        <taxon>Methanobacteriati</taxon>
        <taxon>Thermoplasmatota</taxon>
        <taxon>Thermoplasmata</taxon>
        <taxon>Candidatus Thermoprofundales</taxon>
    </lineage>
</organism>
<evidence type="ECO:0000259" key="6">
    <source>
        <dbReference type="PROSITE" id="PS50830"/>
    </source>
</evidence>
<dbReference type="PROSITE" id="PS50830">
    <property type="entry name" value="TNASE_3"/>
    <property type="match status" value="1"/>
</dbReference>
<dbReference type="Pfam" id="PF00932">
    <property type="entry name" value="LTD"/>
    <property type="match status" value="1"/>
</dbReference>
<evidence type="ECO:0000259" key="5">
    <source>
        <dbReference type="PROSITE" id="PS50059"/>
    </source>
</evidence>
<dbReference type="SUPFAM" id="SSF54534">
    <property type="entry name" value="FKBP-like"/>
    <property type="match status" value="1"/>
</dbReference>
<dbReference type="GO" id="GO:0003755">
    <property type="term" value="F:peptidyl-prolyl cis-trans isomerase activity"/>
    <property type="evidence" value="ECO:0007669"/>
    <property type="project" value="UniProtKB-KW"/>
</dbReference>
<evidence type="ECO:0000259" key="7">
    <source>
        <dbReference type="PROSITE" id="PS51841"/>
    </source>
</evidence>
<dbReference type="InterPro" id="IPR036415">
    <property type="entry name" value="Lamin_tail_dom_sf"/>
</dbReference>
<keyword evidence="4" id="KW-0413">Isomerase</keyword>
<dbReference type="InterPro" id="IPR035437">
    <property type="entry name" value="SNase_OB-fold_sf"/>
</dbReference>
<feature type="domain" description="LTD" evidence="7">
    <location>
        <begin position="539"/>
        <end position="648"/>
    </location>
</feature>
<keyword evidence="2" id="KW-0255">Endonuclease</keyword>
<dbReference type="PROSITE" id="PS50059">
    <property type="entry name" value="FKBP_PPIASE"/>
    <property type="match status" value="1"/>
</dbReference>
<dbReference type="Gene3D" id="2.40.50.90">
    <property type="match status" value="1"/>
</dbReference>
<dbReference type="AlphaFoldDB" id="A0A7J4GS70"/>
<dbReference type="PROSITE" id="PS51841">
    <property type="entry name" value="LTD"/>
    <property type="match status" value="1"/>
</dbReference>
<comment type="catalytic activity">
    <reaction evidence="4">
        <text>[protein]-peptidylproline (omega=180) = [protein]-peptidylproline (omega=0)</text>
        <dbReference type="Rhea" id="RHEA:16237"/>
        <dbReference type="Rhea" id="RHEA-COMP:10747"/>
        <dbReference type="Rhea" id="RHEA-COMP:10748"/>
        <dbReference type="ChEBI" id="CHEBI:83833"/>
        <dbReference type="ChEBI" id="CHEBI:83834"/>
        <dbReference type="EC" id="5.2.1.8"/>
    </reaction>
</comment>
<name>A0A7J4GS70_9ARCH</name>
<dbReference type="SUPFAM" id="SSF50199">
    <property type="entry name" value="Staphylococcal nuclease"/>
    <property type="match status" value="1"/>
</dbReference>
<dbReference type="Gene3D" id="2.60.40.1260">
    <property type="entry name" value="Lamin Tail domain"/>
    <property type="match status" value="1"/>
</dbReference>
<dbReference type="PANTHER" id="PTHR12302">
    <property type="entry name" value="EBNA2 BINDING PROTEIN P100"/>
    <property type="match status" value="1"/>
</dbReference>
<dbReference type="InterPro" id="IPR001322">
    <property type="entry name" value="Lamin_tail_dom"/>
</dbReference>
<protein>
    <recommendedName>
        <fullName evidence="4">peptidylprolyl isomerase</fullName>
        <ecNumber evidence="4">5.2.1.8</ecNumber>
    </recommendedName>
</protein>
<dbReference type="Pfam" id="PF00254">
    <property type="entry name" value="FKBP_C"/>
    <property type="match status" value="1"/>
</dbReference>
<dbReference type="Proteomes" id="UP000585802">
    <property type="component" value="Unassembled WGS sequence"/>
</dbReference>
<feature type="domain" description="TNase-like" evidence="6">
    <location>
        <begin position="416"/>
        <end position="540"/>
    </location>
</feature>
<dbReference type="SUPFAM" id="SSF74853">
    <property type="entry name" value="Lamin A/C globular tail domain"/>
    <property type="match status" value="1"/>
</dbReference>
<keyword evidence="4" id="KW-0697">Rotamase</keyword>